<feature type="binding site" evidence="8">
    <location>
        <position position="236"/>
    </location>
    <ligand>
        <name>NADP(+)</name>
        <dbReference type="ChEBI" id="CHEBI:58349"/>
    </ligand>
</feature>
<evidence type="ECO:0000256" key="4">
    <source>
        <dbReference type="ARBA" id="ARBA00022857"/>
    </source>
</evidence>
<feature type="binding site" evidence="8">
    <location>
        <begin position="38"/>
        <end position="40"/>
    </location>
    <ligand>
        <name>shikimate</name>
        <dbReference type="ChEBI" id="CHEBI:36208"/>
    </ligand>
</feature>
<dbReference type="EMBL" id="JANDBC010000003">
    <property type="protein sequence ID" value="MCP9292795.1"/>
    <property type="molecule type" value="Genomic_DNA"/>
</dbReference>
<feature type="binding site" evidence="8">
    <location>
        <position position="238"/>
    </location>
    <ligand>
        <name>shikimate</name>
        <dbReference type="ChEBI" id="CHEBI:36208"/>
    </ligand>
</feature>
<keyword evidence="4 8" id="KW-0521">NADP</keyword>
<protein>
    <recommendedName>
        <fullName evidence="2 8">Shikimate dehydrogenase (NADP(+))</fullName>
        <shortName evidence="8">SDH</shortName>
        <ecNumber evidence="2 8">1.1.1.25</ecNumber>
    </recommendedName>
</protein>
<feature type="domain" description="Shikimate dehydrogenase substrate binding N-terminal" evidence="9">
    <location>
        <begin position="30"/>
        <end position="112"/>
    </location>
</feature>
<organism evidence="11 12">
    <name type="scientific">Gracilimonas sediminicola</name>
    <dbReference type="NCBI Taxonomy" id="2952158"/>
    <lineage>
        <taxon>Bacteria</taxon>
        <taxon>Pseudomonadati</taxon>
        <taxon>Balneolota</taxon>
        <taxon>Balneolia</taxon>
        <taxon>Balneolales</taxon>
        <taxon>Balneolaceae</taxon>
        <taxon>Gracilimonas</taxon>
    </lineage>
</organism>
<dbReference type="GO" id="GO:0009073">
    <property type="term" value="P:aromatic amino acid family biosynthetic process"/>
    <property type="evidence" value="ECO:0007669"/>
    <property type="project" value="UniProtKB-KW"/>
</dbReference>
<evidence type="ECO:0000256" key="2">
    <source>
        <dbReference type="ARBA" id="ARBA00012962"/>
    </source>
</evidence>
<dbReference type="SUPFAM" id="SSF51735">
    <property type="entry name" value="NAD(P)-binding Rossmann-fold domains"/>
    <property type="match status" value="1"/>
</dbReference>
<evidence type="ECO:0000256" key="7">
    <source>
        <dbReference type="ARBA" id="ARBA00049442"/>
    </source>
</evidence>
<comment type="caution">
    <text evidence="11">The sequence shown here is derived from an EMBL/GenBank/DDBJ whole genome shotgun (WGS) entry which is preliminary data.</text>
</comment>
<sequence>MRIFFVIIKVRMDFSEFLQSESSRQPHYLLIGSPISHSISPLMHNTALDHHGLKAEYHAVAVRNSEISTLIAHFNRLEFLGANITIPYKETLFDAIDTLGMEAAQIGAINTIVKRDGKIIGENTDEYGFRVPVEEYEDQLAGERAIIFGTGGATKAICYALRELGVEEIVMVSRRPGRYDEQSDIIMCNYENWNAYAEEAAIIINATPLGMTPNTDASPVKDQEAEFLSDKICYDVVYNPRETKFLKQAKAAGGIPVEGLDMLIYQGAKAFKLWTGQEFPTGLIKMKLEDVFTN</sequence>
<feature type="binding site" evidence="8">
    <location>
        <position position="110"/>
    </location>
    <ligand>
        <name>shikimate</name>
        <dbReference type="ChEBI" id="CHEBI:36208"/>
    </ligand>
</feature>
<feature type="active site" description="Proton acceptor" evidence="8">
    <location>
        <position position="89"/>
    </location>
</feature>
<feature type="binding site" evidence="8">
    <location>
        <position position="125"/>
    </location>
    <ligand>
        <name>shikimate</name>
        <dbReference type="ChEBI" id="CHEBI:36208"/>
    </ligand>
</feature>
<evidence type="ECO:0000313" key="12">
    <source>
        <dbReference type="Proteomes" id="UP001139125"/>
    </source>
</evidence>
<dbReference type="Pfam" id="PF08501">
    <property type="entry name" value="Shikimate_dh_N"/>
    <property type="match status" value="1"/>
</dbReference>
<dbReference type="InterPro" id="IPR046346">
    <property type="entry name" value="Aminoacid_DH-like_N_sf"/>
</dbReference>
<dbReference type="Gene3D" id="3.40.50.720">
    <property type="entry name" value="NAD(P)-binding Rossmann-like Domain"/>
    <property type="match status" value="1"/>
</dbReference>
<dbReference type="GO" id="GO:0004764">
    <property type="term" value="F:shikimate 3-dehydrogenase (NADP+) activity"/>
    <property type="evidence" value="ECO:0007669"/>
    <property type="project" value="UniProtKB-UniRule"/>
</dbReference>
<dbReference type="InterPro" id="IPR041121">
    <property type="entry name" value="SDH_C"/>
</dbReference>
<dbReference type="Pfam" id="PF18317">
    <property type="entry name" value="SDH_C"/>
    <property type="match status" value="1"/>
</dbReference>
<comment type="function">
    <text evidence="8">Involved in the biosynthesis of the chorismate, which leads to the biosynthesis of aromatic amino acids. Catalyzes the reversible NADPH linked reduction of 3-dehydroshikimate (DHSA) to yield shikimate (SA).</text>
</comment>
<dbReference type="AlphaFoldDB" id="A0A9X2RFT6"/>
<dbReference type="CDD" id="cd01065">
    <property type="entry name" value="NAD_bind_Shikimate_DH"/>
    <property type="match status" value="1"/>
</dbReference>
<dbReference type="SUPFAM" id="SSF53223">
    <property type="entry name" value="Aminoacid dehydrogenase-like, N-terminal domain"/>
    <property type="match status" value="1"/>
</dbReference>
<dbReference type="Proteomes" id="UP001139125">
    <property type="component" value="Unassembled WGS sequence"/>
</dbReference>
<dbReference type="GO" id="GO:0008652">
    <property type="term" value="P:amino acid biosynthetic process"/>
    <property type="evidence" value="ECO:0007669"/>
    <property type="project" value="UniProtKB-KW"/>
</dbReference>
<evidence type="ECO:0000256" key="3">
    <source>
        <dbReference type="ARBA" id="ARBA00022605"/>
    </source>
</evidence>
<dbReference type="HAMAP" id="MF_00222">
    <property type="entry name" value="Shikimate_DH_AroE"/>
    <property type="match status" value="1"/>
</dbReference>
<gene>
    <name evidence="8 11" type="primary">aroE</name>
    <name evidence="11" type="ORF">NM125_14490</name>
</gene>
<dbReference type="GO" id="GO:0019632">
    <property type="term" value="P:shikimate metabolic process"/>
    <property type="evidence" value="ECO:0007669"/>
    <property type="project" value="InterPro"/>
</dbReference>
<dbReference type="PANTHER" id="PTHR21089">
    <property type="entry name" value="SHIKIMATE DEHYDROGENASE"/>
    <property type="match status" value="1"/>
</dbReference>
<comment type="subunit">
    <text evidence="8">Homodimer.</text>
</comment>
<dbReference type="EC" id="1.1.1.25" evidence="2 8"/>
<comment type="similarity">
    <text evidence="8">Belongs to the shikimate dehydrogenase family.</text>
</comment>
<keyword evidence="12" id="KW-1185">Reference proteome</keyword>
<dbReference type="RefSeq" id="WP_255135694.1">
    <property type="nucleotide sequence ID" value="NZ_JANDBC010000003.1"/>
</dbReference>
<comment type="catalytic activity">
    <reaction evidence="7 8">
        <text>shikimate + NADP(+) = 3-dehydroshikimate + NADPH + H(+)</text>
        <dbReference type="Rhea" id="RHEA:17737"/>
        <dbReference type="ChEBI" id="CHEBI:15378"/>
        <dbReference type="ChEBI" id="CHEBI:16630"/>
        <dbReference type="ChEBI" id="CHEBI:36208"/>
        <dbReference type="ChEBI" id="CHEBI:57783"/>
        <dbReference type="ChEBI" id="CHEBI:58349"/>
        <dbReference type="EC" id="1.1.1.25"/>
    </reaction>
</comment>
<comment type="caution">
    <text evidence="8">Lacks conserved residue(s) required for the propagation of feature annotation.</text>
</comment>
<keyword evidence="3 8" id="KW-0028">Amino-acid biosynthesis</keyword>
<keyword evidence="5 8" id="KW-0560">Oxidoreductase</keyword>
<accession>A0A9X2RFT6</accession>
<proteinExistence type="inferred from homology"/>
<evidence type="ECO:0000313" key="11">
    <source>
        <dbReference type="EMBL" id="MCP9292795.1"/>
    </source>
</evidence>
<reference evidence="11" key="1">
    <citation type="submission" date="2022-06" db="EMBL/GenBank/DDBJ databases">
        <title>Gracilimonas sp. CAU 1638 isolated from sea sediment.</title>
        <authorList>
            <person name="Kim W."/>
        </authorList>
    </citation>
    <scope>NUCLEOTIDE SEQUENCE</scope>
    <source>
        <strain evidence="11">CAU 1638</strain>
    </source>
</reference>
<dbReference type="InterPro" id="IPR013708">
    <property type="entry name" value="Shikimate_DH-bd_N"/>
</dbReference>
<evidence type="ECO:0000256" key="8">
    <source>
        <dbReference type="HAMAP-Rule" id="MF_00222"/>
    </source>
</evidence>
<dbReference type="GO" id="GO:0005829">
    <property type="term" value="C:cytosol"/>
    <property type="evidence" value="ECO:0007669"/>
    <property type="project" value="TreeGrafter"/>
</dbReference>
<evidence type="ECO:0000256" key="6">
    <source>
        <dbReference type="ARBA" id="ARBA00023141"/>
    </source>
</evidence>
<evidence type="ECO:0000259" key="9">
    <source>
        <dbReference type="Pfam" id="PF08501"/>
    </source>
</evidence>
<dbReference type="Gene3D" id="3.40.50.10860">
    <property type="entry name" value="Leucine Dehydrogenase, chain A, domain 1"/>
    <property type="match status" value="1"/>
</dbReference>
<feature type="binding site" evidence="8">
    <location>
        <position position="259"/>
    </location>
    <ligand>
        <name>NADP(+)</name>
        <dbReference type="ChEBI" id="CHEBI:58349"/>
    </ligand>
</feature>
<dbReference type="PANTHER" id="PTHR21089:SF1">
    <property type="entry name" value="BIFUNCTIONAL 3-DEHYDROQUINATE DEHYDRATASE_SHIKIMATE DEHYDROGENASE, CHLOROPLASTIC"/>
    <property type="match status" value="1"/>
</dbReference>
<evidence type="ECO:0000259" key="10">
    <source>
        <dbReference type="Pfam" id="PF18317"/>
    </source>
</evidence>
<dbReference type="InterPro" id="IPR011342">
    <property type="entry name" value="Shikimate_DH"/>
</dbReference>
<name>A0A9X2RFT6_9BACT</name>
<evidence type="ECO:0000256" key="5">
    <source>
        <dbReference type="ARBA" id="ARBA00023002"/>
    </source>
</evidence>
<evidence type="ECO:0000256" key="1">
    <source>
        <dbReference type="ARBA" id="ARBA00004871"/>
    </source>
</evidence>
<feature type="binding site" evidence="8">
    <location>
        <position position="266"/>
    </location>
    <ligand>
        <name>shikimate</name>
        <dbReference type="ChEBI" id="CHEBI:36208"/>
    </ligand>
</feature>
<dbReference type="NCBIfam" id="TIGR00507">
    <property type="entry name" value="aroE"/>
    <property type="match status" value="1"/>
</dbReference>
<dbReference type="GO" id="GO:0009423">
    <property type="term" value="P:chorismate biosynthetic process"/>
    <property type="evidence" value="ECO:0007669"/>
    <property type="project" value="UniProtKB-UniRule"/>
</dbReference>
<feature type="binding site" evidence="8">
    <location>
        <position position="85"/>
    </location>
    <ligand>
        <name>shikimate</name>
        <dbReference type="ChEBI" id="CHEBI:36208"/>
    </ligand>
</feature>
<comment type="pathway">
    <text evidence="1 8">Metabolic intermediate biosynthesis; chorismate biosynthesis; chorismate from D-erythrose 4-phosphate and phosphoenolpyruvate: step 4/7.</text>
</comment>
<feature type="domain" description="SDH C-terminal" evidence="10">
    <location>
        <begin position="259"/>
        <end position="288"/>
    </location>
</feature>
<dbReference type="GO" id="GO:0050661">
    <property type="term" value="F:NADP binding"/>
    <property type="evidence" value="ECO:0007669"/>
    <property type="project" value="InterPro"/>
</dbReference>
<dbReference type="InterPro" id="IPR036291">
    <property type="entry name" value="NAD(P)-bd_dom_sf"/>
</dbReference>
<dbReference type="InterPro" id="IPR022893">
    <property type="entry name" value="Shikimate_DH_fam"/>
</dbReference>
<keyword evidence="6 8" id="KW-0057">Aromatic amino acid biosynthesis</keyword>